<evidence type="ECO:0000259" key="7">
    <source>
        <dbReference type="PROSITE" id="PS50888"/>
    </source>
</evidence>
<dbReference type="InterPro" id="IPR047265">
    <property type="entry name" value="PIF1-like_bHLH"/>
</dbReference>
<sequence>MSQCVPSWDLDDTPSPPRFTFRANSKSNSLAPDVPALDYEVAELTWENCQLNMHGLGQPRVLQNKTTTANTCPTKYTWEKPRAGGTLESIVNQATRVPWRKSAMDGGADDHVPWFNQHTSAFVTNTMDTLVPCSNTIPCRTGQEQSGHVMGICTCVRGCSSGVGSCCAPAPSNGGGVARVGEGTPHKWSCKIADQSVSGSPSFSRQMTLDTWEKGLVVPCSAASTSFGSPENTSSANQDSKATAADDPDDSVCHSPSQKRETGDHEDKKKATGKPSVSTKRSRAVAIHNQSERKRRDKINQKMKALQKLVPNSSKTDKASMLDEVIEYLKQLQAQVNMMSRISMSPMMLPMAMQQQLQMPMMVPMGMGMGMNATGRPNFTGIFPAVLQPTPFMFLASWDGTGDRMPSAASFMPDLSSFLACQSQPMTMEAFSRMAALYQQFQQPPGSGSGSKN</sequence>
<dbReference type="EMBL" id="OP311548">
    <property type="protein sequence ID" value="WAK86076.1"/>
    <property type="molecule type" value="mRNA"/>
</dbReference>
<dbReference type="InterPro" id="IPR031066">
    <property type="entry name" value="bHLH_ALC-like_plant"/>
</dbReference>
<evidence type="ECO:0000256" key="4">
    <source>
        <dbReference type="ARBA" id="ARBA00023163"/>
    </source>
</evidence>
<dbReference type="PROSITE" id="PS50888">
    <property type="entry name" value="BHLH"/>
    <property type="match status" value="1"/>
</dbReference>
<dbReference type="SMART" id="SM00353">
    <property type="entry name" value="HLH"/>
    <property type="match status" value="1"/>
</dbReference>
<dbReference type="PANTHER" id="PTHR45855:SF23">
    <property type="entry name" value="TRANSCRIPTION FACTOR MEE8-RELATED"/>
    <property type="match status" value="1"/>
</dbReference>
<comment type="subcellular location">
    <subcellularLocation>
        <location evidence="1">Nucleus</location>
    </subcellularLocation>
</comment>
<dbReference type="InterPro" id="IPR036638">
    <property type="entry name" value="HLH_DNA-bd_sf"/>
</dbReference>
<evidence type="ECO:0000256" key="5">
    <source>
        <dbReference type="ARBA" id="ARBA00023242"/>
    </source>
</evidence>
<dbReference type="GO" id="GO:0005634">
    <property type="term" value="C:nucleus"/>
    <property type="evidence" value="ECO:0007669"/>
    <property type="project" value="UniProtKB-SubCell"/>
</dbReference>
<evidence type="ECO:0000313" key="8">
    <source>
        <dbReference type="EMBL" id="WAK86076.1"/>
    </source>
</evidence>
<feature type="compositionally biased region" description="Polar residues" evidence="6">
    <location>
        <begin position="223"/>
        <end position="241"/>
    </location>
</feature>
<dbReference type="PANTHER" id="PTHR45855">
    <property type="entry name" value="TRANSCRIPTION FACTOR PIF1-RELATED"/>
    <property type="match status" value="1"/>
</dbReference>
<name>A0A9E8Z0F9_NOTNI</name>
<dbReference type="InterPro" id="IPR011598">
    <property type="entry name" value="bHLH_dom"/>
</dbReference>
<evidence type="ECO:0000256" key="2">
    <source>
        <dbReference type="ARBA" id="ARBA00023015"/>
    </source>
</evidence>
<dbReference type="GO" id="GO:0046983">
    <property type="term" value="F:protein dimerization activity"/>
    <property type="evidence" value="ECO:0007669"/>
    <property type="project" value="InterPro"/>
</dbReference>
<feature type="region of interest" description="Disordered" evidence="6">
    <location>
        <begin position="223"/>
        <end position="298"/>
    </location>
</feature>
<dbReference type="Pfam" id="PF00010">
    <property type="entry name" value="HLH"/>
    <property type="match status" value="1"/>
</dbReference>
<proteinExistence type="evidence at transcript level"/>
<evidence type="ECO:0000256" key="1">
    <source>
        <dbReference type="ARBA" id="ARBA00004123"/>
    </source>
</evidence>
<feature type="compositionally biased region" description="Basic and acidic residues" evidence="6">
    <location>
        <begin position="258"/>
        <end position="270"/>
    </location>
</feature>
<dbReference type="FunFam" id="4.10.280.10:FF:000059">
    <property type="entry name" value="transcription factor UNE10 isoform X1"/>
    <property type="match status" value="1"/>
</dbReference>
<dbReference type="Gene3D" id="4.10.280.10">
    <property type="entry name" value="Helix-loop-helix DNA-binding domain"/>
    <property type="match status" value="1"/>
</dbReference>
<keyword evidence="5" id="KW-0539">Nucleus</keyword>
<keyword evidence="4" id="KW-0804">Transcription</keyword>
<organism evidence="8">
    <name type="scientific">Nothapodytes nimmoniana</name>
    <name type="common">Nothapodytes foetida</name>
    <dbReference type="NCBI Taxonomy" id="159386"/>
    <lineage>
        <taxon>Eukaryota</taxon>
        <taxon>Viridiplantae</taxon>
        <taxon>Streptophyta</taxon>
        <taxon>Embryophyta</taxon>
        <taxon>Tracheophyta</taxon>
        <taxon>Spermatophyta</taxon>
        <taxon>Magnoliopsida</taxon>
        <taxon>eudicotyledons</taxon>
        <taxon>Gunneridae</taxon>
        <taxon>Pentapetalae</taxon>
        <taxon>asterids</taxon>
        <taxon>lamiids</taxon>
        <taxon>Icacinales</taxon>
        <taxon>Icacinaceae</taxon>
        <taxon>Nothapodytes</taxon>
    </lineage>
</organism>
<accession>A0A9E8Z0F9</accession>
<dbReference type="SUPFAM" id="SSF47459">
    <property type="entry name" value="HLH, helix-loop-helix DNA-binding domain"/>
    <property type="match status" value="1"/>
</dbReference>
<feature type="domain" description="BHLH" evidence="7">
    <location>
        <begin position="283"/>
        <end position="332"/>
    </location>
</feature>
<keyword evidence="2" id="KW-0805">Transcription regulation</keyword>
<keyword evidence="3" id="KW-0238">DNA-binding</keyword>
<dbReference type="AlphaFoldDB" id="A0A9E8Z0F9"/>
<dbReference type="GO" id="GO:0003677">
    <property type="term" value="F:DNA binding"/>
    <property type="evidence" value="ECO:0007669"/>
    <property type="project" value="UniProtKB-KW"/>
</dbReference>
<reference evidence="8" key="1">
    <citation type="submission" date="2022-08" db="EMBL/GenBank/DDBJ databases">
        <title>Phylogenomics of transcriptionally active AP2/ERF and bHLH transcription factors and their promoter regions regulating camptothecin biosynthesis in Nothapodytes nimmoniana.</title>
        <authorList>
            <person name="Godbole R.C."/>
            <person name="Pable A.A."/>
            <person name="Singh S."/>
            <person name="Barvkar V.T."/>
        </authorList>
    </citation>
    <scope>NUCLEOTIDE SEQUENCE</scope>
</reference>
<evidence type="ECO:0000256" key="3">
    <source>
        <dbReference type="ARBA" id="ARBA00023125"/>
    </source>
</evidence>
<protein>
    <submittedName>
        <fullName evidence="8">Transcription factor bHLH30</fullName>
    </submittedName>
</protein>
<evidence type="ECO:0000256" key="6">
    <source>
        <dbReference type="SAM" id="MobiDB-lite"/>
    </source>
</evidence>
<dbReference type="CDD" id="cd11445">
    <property type="entry name" value="bHLH_AtPIF_like"/>
    <property type="match status" value="1"/>
</dbReference>